<comment type="caution">
    <text evidence="3">The sequence shown here is derived from an EMBL/GenBank/DDBJ whole genome shotgun (WGS) entry which is preliminary data.</text>
</comment>
<dbReference type="PANTHER" id="PTHR35372">
    <property type="entry name" value="ATP BINDING PROTEIN-RELATED"/>
    <property type="match status" value="1"/>
</dbReference>
<dbReference type="GO" id="GO:0016787">
    <property type="term" value="F:hydrolase activity"/>
    <property type="evidence" value="ECO:0007669"/>
    <property type="project" value="UniProtKB-KW"/>
</dbReference>
<keyword evidence="4" id="KW-1185">Reference proteome</keyword>
<dbReference type="SUPFAM" id="SSF52540">
    <property type="entry name" value="P-loop containing nucleoside triphosphate hydrolases"/>
    <property type="match status" value="1"/>
</dbReference>
<protein>
    <recommendedName>
        <fullName evidence="5">SF3 helicase domain-containing protein</fullName>
    </recommendedName>
</protein>
<sequence>MIIQTKKTNPAQMPGSESDCDPWAIEEVDKFLEKVLPNEQVKNYALKKFSSCLNGNLPNTNFIFFQGGGANGKSQLLNLMAKSMGGFGTKIDSTLITRRRSDANSAIKELTGQEGTIDARNLNEGIVEFKMQAKLFLATNFLPNVDGDDNGILLFLLLSKLMLLISRLLVGSVNNIRMSLIFALLLIGLVNVLQLKRLRVVKFHSVFKENANTDNRFEFERTAFMNILLTFYYKEIFDPPEVIANTEEYREENNELEVWAKENIVYKARSMLG</sequence>
<keyword evidence="2" id="KW-1133">Transmembrane helix</keyword>
<evidence type="ECO:0000256" key="1">
    <source>
        <dbReference type="ARBA" id="ARBA00022801"/>
    </source>
</evidence>
<dbReference type="PANTHER" id="PTHR35372:SF2">
    <property type="entry name" value="SF3 HELICASE DOMAIN-CONTAINING PROTEIN"/>
    <property type="match status" value="1"/>
</dbReference>
<evidence type="ECO:0008006" key="5">
    <source>
        <dbReference type="Google" id="ProtNLM"/>
    </source>
</evidence>
<keyword evidence="2" id="KW-0812">Transmembrane</keyword>
<dbReference type="InterPro" id="IPR051620">
    <property type="entry name" value="ORF904-like_C"/>
</dbReference>
<gene>
    <name evidence="3" type="ORF">HK099_004216</name>
</gene>
<keyword evidence="1" id="KW-0378">Hydrolase</keyword>
<evidence type="ECO:0000256" key="2">
    <source>
        <dbReference type="SAM" id="Phobius"/>
    </source>
</evidence>
<feature type="transmembrane region" description="Helical" evidence="2">
    <location>
        <begin position="176"/>
        <end position="193"/>
    </location>
</feature>
<evidence type="ECO:0000313" key="4">
    <source>
        <dbReference type="Proteomes" id="UP001211065"/>
    </source>
</evidence>
<feature type="transmembrane region" description="Helical" evidence="2">
    <location>
        <begin position="152"/>
        <end position="170"/>
    </location>
</feature>
<evidence type="ECO:0000313" key="3">
    <source>
        <dbReference type="EMBL" id="KAJ3220550.1"/>
    </source>
</evidence>
<organism evidence="3 4">
    <name type="scientific">Clydaea vesicula</name>
    <dbReference type="NCBI Taxonomy" id="447962"/>
    <lineage>
        <taxon>Eukaryota</taxon>
        <taxon>Fungi</taxon>
        <taxon>Fungi incertae sedis</taxon>
        <taxon>Chytridiomycota</taxon>
        <taxon>Chytridiomycota incertae sedis</taxon>
        <taxon>Chytridiomycetes</taxon>
        <taxon>Lobulomycetales</taxon>
        <taxon>Lobulomycetaceae</taxon>
        <taxon>Clydaea</taxon>
    </lineage>
</organism>
<proteinExistence type="predicted"/>
<dbReference type="EMBL" id="JADGJW010000292">
    <property type="protein sequence ID" value="KAJ3220550.1"/>
    <property type="molecule type" value="Genomic_DNA"/>
</dbReference>
<dbReference type="InterPro" id="IPR027417">
    <property type="entry name" value="P-loop_NTPase"/>
</dbReference>
<keyword evidence="2" id="KW-0472">Membrane</keyword>
<name>A0AAD5U3W6_9FUNG</name>
<accession>A0AAD5U3W6</accession>
<reference evidence="3" key="1">
    <citation type="submission" date="2020-05" db="EMBL/GenBank/DDBJ databases">
        <title>Phylogenomic resolution of chytrid fungi.</title>
        <authorList>
            <person name="Stajich J.E."/>
            <person name="Amses K."/>
            <person name="Simmons R."/>
            <person name="Seto K."/>
            <person name="Myers J."/>
            <person name="Bonds A."/>
            <person name="Quandt C.A."/>
            <person name="Barry K."/>
            <person name="Liu P."/>
            <person name="Grigoriev I."/>
            <person name="Longcore J.E."/>
            <person name="James T.Y."/>
        </authorList>
    </citation>
    <scope>NUCLEOTIDE SEQUENCE</scope>
    <source>
        <strain evidence="3">JEL0476</strain>
    </source>
</reference>
<dbReference type="Proteomes" id="UP001211065">
    <property type="component" value="Unassembled WGS sequence"/>
</dbReference>
<dbReference type="AlphaFoldDB" id="A0AAD5U3W6"/>